<evidence type="ECO:0000256" key="5">
    <source>
        <dbReference type="ARBA" id="ARBA00023189"/>
    </source>
</evidence>
<dbReference type="InterPro" id="IPR002475">
    <property type="entry name" value="Bcl2-like"/>
</dbReference>
<proteinExistence type="inferred from homology"/>
<keyword evidence="5 7" id="KW-1081">Inhibition of host apoptosis by viral BCL2-like protein</keyword>
<evidence type="ECO:0000256" key="2">
    <source>
        <dbReference type="ARBA" id="ARBA00013796"/>
    </source>
</evidence>
<protein>
    <recommendedName>
        <fullName evidence="2 7">E1B protein, small T-antigen</fullName>
    </recommendedName>
</protein>
<organismHost>
    <name type="scientific">Canis lupus familiaris</name>
    <name type="common">Dog</name>
    <name type="synonym">Canis familiaris</name>
    <dbReference type="NCBI Taxonomy" id="9615"/>
</organismHost>
<organism evidence="8">
    <name type="scientific">Canine adenovirus serotype 2</name>
    <name type="common">CAdV-2</name>
    <name type="synonym">Canine adenovirus 2</name>
    <dbReference type="NCBI Taxonomy" id="10514"/>
    <lineage>
        <taxon>Viruses</taxon>
        <taxon>Varidnaviria</taxon>
        <taxon>Bamfordvirae</taxon>
        <taxon>Preplasmiviricota</taxon>
        <taxon>Polisuviricotina</taxon>
        <taxon>Pharingeaviricetes</taxon>
        <taxon>Rowavirales</taxon>
        <taxon>Adenoviridae</taxon>
        <taxon>Mastadenovirus</taxon>
        <taxon>Mastadenovirus canidae</taxon>
        <taxon>Canine mastadenovirus A</taxon>
    </lineage>
</organism>
<comment type="similarity">
    <text evidence="1 7">Belongs to the adenoviridae E1B 19 kDa protein family.</text>
</comment>
<evidence type="ECO:0000313" key="8">
    <source>
        <dbReference type="EMBL" id="QJS39020.1"/>
    </source>
</evidence>
<evidence type="ECO:0000256" key="6">
    <source>
        <dbReference type="ARBA" id="ARBA00023323"/>
    </source>
</evidence>
<evidence type="ECO:0000256" key="7">
    <source>
        <dbReference type="RuleBase" id="RU364111"/>
    </source>
</evidence>
<keyword evidence="4 7" id="KW-0945">Host-virus interaction</keyword>
<keyword evidence="6 7" id="KW-1119">Modulation of host cell apoptosis by virus</keyword>
<reference evidence="8" key="2">
    <citation type="submission" date="2019-08" db="EMBL/GenBank/DDBJ databases">
        <authorList>
            <person name="Alemany R."/>
        </authorList>
    </citation>
    <scope>NUCLEOTIDE SEQUENCE</scope>
    <source>
        <strain evidence="8">Toronto A26/61</strain>
    </source>
</reference>
<evidence type="ECO:0000256" key="4">
    <source>
        <dbReference type="ARBA" id="ARBA00022581"/>
    </source>
</evidence>
<name>A0A6M4RSW2_ADEC2</name>
<evidence type="ECO:0000256" key="1">
    <source>
        <dbReference type="ARBA" id="ARBA00010275"/>
    </source>
</evidence>
<dbReference type="EMBL" id="MN304825">
    <property type="protein sequence ID" value="QJS39020.1"/>
    <property type="molecule type" value="Other_DNA"/>
</dbReference>
<dbReference type="GO" id="GO:0033668">
    <property type="term" value="P:symbiont-mediated suppression of host apoptosis"/>
    <property type="evidence" value="ECO:0007669"/>
    <property type="project" value="UniProtKB-KW"/>
</dbReference>
<accession>A0A6M4RSW2</accession>
<dbReference type="Pfam" id="PF01691">
    <property type="entry name" value="Adeno_E1B_19K"/>
    <property type="match status" value="1"/>
</dbReference>
<evidence type="ECO:0000256" key="3">
    <source>
        <dbReference type="ARBA" id="ARBA00022518"/>
    </source>
</evidence>
<dbReference type="PROSITE" id="PS50062">
    <property type="entry name" value="BCL2_FAMILY"/>
    <property type="match status" value="1"/>
</dbReference>
<keyword evidence="3 7" id="KW-0244">Early protein</keyword>
<dbReference type="InterPro" id="IPR002924">
    <property type="entry name" value="Adenovir_t-Ag_E1B_19kDa"/>
</dbReference>
<dbReference type="RefSeq" id="AP_000609.1">
    <property type="nucleotide sequence ID" value="AC_000020.1"/>
</dbReference>
<sequence>MDPLKICENYLTFRAIIRGSTLSPGFFRRWCFPALADVVGNIVEQEEGRFWQILPENHAFWGLLRRGFTVASFTEIITAAQLENRGRQLAFLAFISFLLRNWPSDSVVPEADRLDLVCAPAWSRMQIWSQTARLINDLQDSVLEEQGSAEEEECEEALLAGDSDDPLFG</sequence>
<reference evidence="8" key="1">
    <citation type="journal article" date="2014" name="Mol. Ther.">
        <title>A pRb-responsive, RGD-modified, and hyaluronidase-armed canine oncolytic adenovirus for application in veterinary oncology.</title>
        <authorList>
            <person name="Laborda E."/>
            <person name="Puig-Saus C."/>
            <person name="Rodriguez-Garcia A."/>
            <person name="Moreno R."/>
            <person name="Cascallo M."/>
            <person name="Pastor J."/>
            <person name="Alemany R."/>
        </authorList>
    </citation>
    <scope>NUCLEOTIDE SEQUENCE</scope>
    <source>
        <strain evidence="8">Toronto A26/61</strain>
    </source>
</reference>